<evidence type="ECO:0008006" key="3">
    <source>
        <dbReference type="Google" id="ProtNLM"/>
    </source>
</evidence>
<evidence type="ECO:0000313" key="1">
    <source>
        <dbReference type="EMBL" id="AEE52125.1"/>
    </source>
</evidence>
<reference key="2">
    <citation type="submission" date="2011-04" db="EMBL/GenBank/DDBJ databases">
        <title>Complete sequence of chromosome of Haliscomenobacter hydrossis DSM 1100.</title>
        <authorList>
            <consortium name="US DOE Joint Genome Institute (JGI-PGF)"/>
            <person name="Lucas S."/>
            <person name="Han J."/>
            <person name="Lapidus A."/>
            <person name="Bruce D."/>
            <person name="Goodwin L."/>
            <person name="Pitluck S."/>
            <person name="Peters L."/>
            <person name="Kyrpides N."/>
            <person name="Mavromatis K."/>
            <person name="Ivanova N."/>
            <person name="Ovchinnikova G."/>
            <person name="Pagani I."/>
            <person name="Daligault H."/>
            <person name="Detter J.C."/>
            <person name="Han C."/>
            <person name="Land M."/>
            <person name="Hauser L."/>
            <person name="Markowitz V."/>
            <person name="Cheng J.-F."/>
            <person name="Hugenholtz P."/>
            <person name="Woyke T."/>
            <person name="Wu D."/>
            <person name="Verbarg S."/>
            <person name="Frueling A."/>
            <person name="Brambilla E."/>
            <person name="Klenk H.-P."/>
            <person name="Eisen J.A."/>
        </authorList>
    </citation>
    <scope>NUCLEOTIDE SEQUENCE</scope>
    <source>
        <strain>DSM 1100</strain>
    </source>
</reference>
<dbReference type="AlphaFoldDB" id="F4L749"/>
<evidence type="ECO:0000313" key="2">
    <source>
        <dbReference type="Proteomes" id="UP000008461"/>
    </source>
</evidence>
<accession>F4L749</accession>
<dbReference type="EMBL" id="CP002691">
    <property type="protein sequence ID" value="AEE52125.1"/>
    <property type="molecule type" value="Genomic_DNA"/>
</dbReference>
<dbReference type="OrthoDB" id="368469at2"/>
<dbReference type="STRING" id="760192.Halhy_4281"/>
<dbReference type="KEGG" id="hhy:Halhy_4281"/>
<sequence length="219" mass="24825">MIKISDHVSQIINRSPFLTEALAEGLVNVSSLARKIHPEVEQAVGKKINNSAIVMAINRLPVGELLLLDKNLRQFFRKMTDISVRSGLLDYTFLNSETLLTRQVELLKAISEETKVFYSFSQGVSETTILISDNMGKKLEEIFRTEKMLVKEKDLCSISLMLPEGNQFIYGVYYYILKELALNGINLVEMISTSNEYTIVVGNKDLDKAFSLLMGLRHR</sequence>
<reference evidence="1 2" key="1">
    <citation type="journal article" date="2011" name="Stand. Genomic Sci.">
        <title>Complete genome sequence of Haliscomenobacter hydrossis type strain (O).</title>
        <authorList>
            <consortium name="US DOE Joint Genome Institute (JGI-PGF)"/>
            <person name="Daligault H."/>
            <person name="Lapidus A."/>
            <person name="Zeytun A."/>
            <person name="Nolan M."/>
            <person name="Lucas S."/>
            <person name="Del Rio T.G."/>
            <person name="Tice H."/>
            <person name="Cheng J.F."/>
            <person name="Tapia R."/>
            <person name="Han C."/>
            <person name="Goodwin L."/>
            <person name="Pitluck S."/>
            <person name="Liolios K."/>
            <person name="Pagani I."/>
            <person name="Ivanova N."/>
            <person name="Huntemann M."/>
            <person name="Mavromatis K."/>
            <person name="Mikhailova N."/>
            <person name="Pati A."/>
            <person name="Chen A."/>
            <person name="Palaniappan K."/>
            <person name="Land M."/>
            <person name="Hauser L."/>
            <person name="Brambilla E.M."/>
            <person name="Rohde M."/>
            <person name="Verbarg S."/>
            <person name="Goker M."/>
            <person name="Bristow J."/>
            <person name="Eisen J.A."/>
            <person name="Markowitz V."/>
            <person name="Hugenholtz P."/>
            <person name="Kyrpides N.C."/>
            <person name="Klenk H.P."/>
            <person name="Woyke T."/>
        </authorList>
    </citation>
    <scope>NUCLEOTIDE SEQUENCE [LARGE SCALE GENOMIC DNA]</scope>
    <source>
        <strain evidence="2">ATCC 27775 / DSM 1100 / LMG 10767 / O</strain>
    </source>
</reference>
<name>F4L749_HALH1</name>
<organism evidence="1 2">
    <name type="scientific">Haliscomenobacter hydrossis (strain ATCC 27775 / DSM 1100 / LMG 10767 / O)</name>
    <dbReference type="NCBI Taxonomy" id="760192"/>
    <lineage>
        <taxon>Bacteria</taxon>
        <taxon>Pseudomonadati</taxon>
        <taxon>Bacteroidota</taxon>
        <taxon>Saprospiria</taxon>
        <taxon>Saprospirales</taxon>
        <taxon>Haliscomenobacteraceae</taxon>
        <taxon>Haliscomenobacter</taxon>
    </lineage>
</organism>
<dbReference type="eggNOG" id="COG0527">
    <property type="taxonomic scope" value="Bacteria"/>
</dbReference>
<proteinExistence type="predicted"/>
<keyword evidence="2" id="KW-1185">Reference proteome</keyword>
<dbReference type="HOGENOM" id="CLU_108447_0_0_10"/>
<dbReference type="RefSeq" id="WP_013766663.1">
    <property type="nucleotide sequence ID" value="NC_015510.1"/>
</dbReference>
<dbReference type="Proteomes" id="UP000008461">
    <property type="component" value="Chromosome"/>
</dbReference>
<protein>
    <recommendedName>
        <fullName evidence="3">Aspartate kinase</fullName>
    </recommendedName>
</protein>
<gene>
    <name evidence="1" type="ordered locus">Halhy_4281</name>
</gene>